<evidence type="ECO:0000256" key="1">
    <source>
        <dbReference type="SAM" id="SignalP"/>
    </source>
</evidence>
<sequence length="115" mass="13231">MKKILVVTLLSCIHFPLMATTYGLDELQKMLDNNKKPDVVSPIKQLVKVKDLGSFKSCKEWQKKQLEPYVAYPQKVGASMEKLYSIRVLLEDRMLTFNCIDLDNVSGTINEVMYK</sequence>
<dbReference type="OrthoDB" id="6455158at2"/>
<gene>
    <name evidence="2" type="ORF">OO7_11269</name>
</gene>
<keyword evidence="3" id="KW-1185">Reference proteome</keyword>
<feature type="chain" id="PRO_5003923456" evidence="1">
    <location>
        <begin position="20"/>
        <end position="115"/>
    </location>
</feature>
<name>K8WH29_9GAMM</name>
<dbReference type="PATRIC" id="fig|1141660.3.peg.2245"/>
<dbReference type="AlphaFoldDB" id="K8WH29"/>
<feature type="signal peptide" evidence="1">
    <location>
        <begin position="1"/>
        <end position="19"/>
    </location>
</feature>
<evidence type="ECO:0000313" key="2">
    <source>
        <dbReference type="EMBL" id="EKT55560.1"/>
    </source>
</evidence>
<dbReference type="EMBL" id="AKKN01000010">
    <property type="protein sequence ID" value="EKT55560.1"/>
    <property type="molecule type" value="Genomic_DNA"/>
</dbReference>
<proteinExistence type="predicted"/>
<evidence type="ECO:0000313" key="3">
    <source>
        <dbReference type="Proteomes" id="UP000010290"/>
    </source>
</evidence>
<accession>K8WH29</accession>
<organism evidence="2 3">
    <name type="scientific">Providencia sneebia DSM 19967</name>
    <dbReference type="NCBI Taxonomy" id="1141660"/>
    <lineage>
        <taxon>Bacteria</taxon>
        <taxon>Pseudomonadati</taxon>
        <taxon>Pseudomonadota</taxon>
        <taxon>Gammaproteobacteria</taxon>
        <taxon>Enterobacterales</taxon>
        <taxon>Morganellaceae</taxon>
        <taxon>Providencia</taxon>
    </lineage>
</organism>
<dbReference type="HOGENOM" id="CLU_2106848_0_0_6"/>
<dbReference type="RefSeq" id="WP_008916031.1">
    <property type="nucleotide sequence ID" value="NZ_CM001773.1"/>
</dbReference>
<dbReference type="Proteomes" id="UP000010290">
    <property type="component" value="Chromosome"/>
</dbReference>
<reference evidence="2 3" key="1">
    <citation type="journal article" date="2012" name="BMC Genomics">
        <title>Comparative genomics of bacteria in the genus Providencia isolated from wild Drosophila melanogaster.</title>
        <authorList>
            <person name="Galac M.R."/>
            <person name="Lazzaro B.P."/>
        </authorList>
    </citation>
    <scope>NUCLEOTIDE SEQUENCE [LARGE SCALE GENOMIC DNA]</scope>
    <source>
        <strain evidence="2 3">DSM 19967</strain>
    </source>
</reference>
<protein>
    <submittedName>
        <fullName evidence="2">Uncharacterized protein</fullName>
    </submittedName>
</protein>
<keyword evidence="1" id="KW-0732">Signal</keyword>
<comment type="caution">
    <text evidence="2">The sequence shown here is derived from an EMBL/GenBank/DDBJ whole genome shotgun (WGS) entry which is preliminary data.</text>
</comment>